<evidence type="ECO:0000313" key="1">
    <source>
        <dbReference type="EMBL" id="QOR94227.1"/>
    </source>
</evidence>
<protein>
    <submittedName>
        <fullName evidence="1">Uncharacterized protein</fullName>
    </submittedName>
</protein>
<sequence length="71" mass="8313">MRLKCPNCGFEGEMKEFSYMYETTIYVVEEHSLPEERERPILIVCPRCGEGFFLESPYSRAAQFLEATSKH</sequence>
<reference evidence="1 2" key="1">
    <citation type="submission" date="2020-10" db="EMBL/GenBank/DDBJ databases">
        <title>Complete genome sequence of Thermosphaera aggregans strain 3507.</title>
        <authorList>
            <person name="Zayulina K.S."/>
            <person name="Elcheninov A.G."/>
            <person name="Toshchakov S.V."/>
            <person name="Kublanov I.V."/>
            <person name="Kochetkova T.V."/>
        </authorList>
    </citation>
    <scope>NUCLEOTIDE SEQUENCE [LARGE SCALE GENOMIC DNA]</scope>
    <source>
        <strain evidence="1 2">3507</strain>
    </source>
</reference>
<dbReference type="RefSeq" id="WP_193436028.1">
    <property type="nucleotide sequence ID" value="NZ_CP063144.1"/>
</dbReference>
<dbReference type="KEGG" id="tcs:IMZ38_06290"/>
<dbReference type="EMBL" id="CP063144">
    <property type="protein sequence ID" value="QOR94227.1"/>
    <property type="molecule type" value="Genomic_DNA"/>
</dbReference>
<dbReference type="AlphaFoldDB" id="A0A7M1URT4"/>
<proteinExistence type="predicted"/>
<dbReference type="Proteomes" id="UP000593766">
    <property type="component" value="Chromosome"/>
</dbReference>
<dbReference type="OrthoDB" id="17270at2157"/>
<evidence type="ECO:0000313" key="2">
    <source>
        <dbReference type="Proteomes" id="UP000593766"/>
    </source>
</evidence>
<name>A0A7M1URT4_9CREN</name>
<dbReference type="GeneID" id="59455010"/>
<accession>A0A7M1URT4</accession>
<gene>
    <name evidence="1" type="ORF">IMZ38_06290</name>
</gene>
<keyword evidence="2" id="KW-1185">Reference proteome</keyword>
<organism evidence="1 2">
    <name type="scientific">Thermosphaera chiliense</name>
    <dbReference type="NCBI Taxonomy" id="3402707"/>
    <lineage>
        <taxon>Archaea</taxon>
        <taxon>Thermoproteota</taxon>
        <taxon>Thermoprotei</taxon>
        <taxon>Desulfurococcales</taxon>
        <taxon>Desulfurococcaceae</taxon>
        <taxon>Thermosphaera</taxon>
    </lineage>
</organism>